<name>A0AAV5W4K1_9BILA</name>
<keyword evidence="3" id="KW-1185">Reference proteome</keyword>
<dbReference type="EMBL" id="BTSY01000004">
    <property type="protein sequence ID" value="GMT25615.1"/>
    <property type="molecule type" value="Genomic_DNA"/>
</dbReference>
<dbReference type="Proteomes" id="UP001432322">
    <property type="component" value="Unassembled WGS sequence"/>
</dbReference>
<proteinExistence type="predicted"/>
<evidence type="ECO:0000313" key="3">
    <source>
        <dbReference type="Proteomes" id="UP001432322"/>
    </source>
</evidence>
<keyword evidence="1" id="KW-0732">Signal</keyword>
<feature type="chain" id="PRO_5043686219" description="Secreted protein" evidence="1">
    <location>
        <begin position="22"/>
        <end position="99"/>
    </location>
</feature>
<comment type="caution">
    <text evidence="2">The sequence shown here is derived from an EMBL/GenBank/DDBJ whole genome shotgun (WGS) entry which is preliminary data.</text>
</comment>
<evidence type="ECO:0008006" key="4">
    <source>
        <dbReference type="Google" id="ProtNLM"/>
    </source>
</evidence>
<accession>A0AAV5W4K1</accession>
<dbReference type="AlphaFoldDB" id="A0AAV5W4K1"/>
<protein>
    <recommendedName>
        <fullName evidence="4">Secreted protein</fullName>
    </recommendedName>
</protein>
<feature type="signal peptide" evidence="1">
    <location>
        <begin position="1"/>
        <end position="21"/>
    </location>
</feature>
<reference evidence="2" key="1">
    <citation type="submission" date="2023-10" db="EMBL/GenBank/DDBJ databases">
        <title>Genome assembly of Pristionchus species.</title>
        <authorList>
            <person name="Yoshida K."/>
            <person name="Sommer R.J."/>
        </authorList>
    </citation>
    <scope>NUCLEOTIDE SEQUENCE</scope>
    <source>
        <strain evidence="2">RS5133</strain>
    </source>
</reference>
<evidence type="ECO:0000313" key="2">
    <source>
        <dbReference type="EMBL" id="GMT25615.1"/>
    </source>
</evidence>
<gene>
    <name evidence="2" type="ORF">PFISCL1PPCAC_16912</name>
</gene>
<sequence length="99" mass="10435">PPRLLIWLLLVVACLMTPSTASEIDKKKVEVSVVDDCTALGAENCVAPELKKVGKFNQLTCKADAILVHSVEVLQPAAVADPPSLPDKATVKASCVPSQ</sequence>
<organism evidence="2 3">
    <name type="scientific">Pristionchus fissidentatus</name>
    <dbReference type="NCBI Taxonomy" id="1538716"/>
    <lineage>
        <taxon>Eukaryota</taxon>
        <taxon>Metazoa</taxon>
        <taxon>Ecdysozoa</taxon>
        <taxon>Nematoda</taxon>
        <taxon>Chromadorea</taxon>
        <taxon>Rhabditida</taxon>
        <taxon>Rhabditina</taxon>
        <taxon>Diplogasteromorpha</taxon>
        <taxon>Diplogasteroidea</taxon>
        <taxon>Neodiplogasteridae</taxon>
        <taxon>Pristionchus</taxon>
    </lineage>
</organism>
<evidence type="ECO:0000256" key="1">
    <source>
        <dbReference type="SAM" id="SignalP"/>
    </source>
</evidence>
<feature type="non-terminal residue" evidence="2">
    <location>
        <position position="1"/>
    </location>
</feature>